<proteinExistence type="predicted"/>
<accession>A0ABN6DMA5</accession>
<gene>
    <name evidence="1" type="ORF">ERHA53_23260</name>
</gene>
<evidence type="ECO:0000313" key="1">
    <source>
        <dbReference type="EMBL" id="BCQ34983.1"/>
    </source>
</evidence>
<sequence>MHYYVCFVMSRNYFILKTKSAFINVEIAHLLTNEN</sequence>
<dbReference type="Proteomes" id="UP000677515">
    <property type="component" value="Chromosome"/>
</dbReference>
<name>A0ABN6DMA5_ERWRD</name>
<keyword evidence="2" id="KW-1185">Reference proteome</keyword>
<reference evidence="1 2" key="1">
    <citation type="submission" date="2021-01" db="EMBL/GenBank/DDBJ databases">
        <title>Complete genome sequence of Erwinia rhapontici MAFF 311153.</title>
        <authorList>
            <person name="Morohoshi T."/>
            <person name="Someya N."/>
        </authorList>
    </citation>
    <scope>NUCLEOTIDE SEQUENCE [LARGE SCALE GENOMIC DNA]</scope>
    <source>
        <strain evidence="1 2">MAFF 311153</strain>
    </source>
</reference>
<protein>
    <submittedName>
        <fullName evidence="1">Uncharacterized protein</fullName>
    </submittedName>
</protein>
<organism evidence="1 2">
    <name type="scientific">Erwinia rhapontici</name>
    <name type="common">Pectobacterium rhapontici</name>
    <dbReference type="NCBI Taxonomy" id="55212"/>
    <lineage>
        <taxon>Bacteria</taxon>
        <taxon>Pseudomonadati</taxon>
        <taxon>Pseudomonadota</taxon>
        <taxon>Gammaproteobacteria</taxon>
        <taxon>Enterobacterales</taxon>
        <taxon>Erwiniaceae</taxon>
        <taxon>Erwinia</taxon>
    </lineage>
</organism>
<evidence type="ECO:0000313" key="2">
    <source>
        <dbReference type="Proteomes" id="UP000677515"/>
    </source>
</evidence>
<dbReference type="EMBL" id="AP024329">
    <property type="protein sequence ID" value="BCQ34983.1"/>
    <property type="molecule type" value="Genomic_DNA"/>
</dbReference>